<sequence>MGSPAVTGWMQLQRREEETPTRSGSTAEDWRCGLKGDAGLGSVVVLATAALWAALQGGGGDRSWASFSFFFSVLNRACFCFARNIGEVDYG</sequence>
<evidence type="ECO:0000313" key="2">
    <source>
        <dbReference type="EMBL" id="KAK9929768.1"/>
    </source>
</evidence>
<name>A0AAW1WYM3_RUBAR</name>
<dbReference type="AlphaFoldDB" id="A0AAW1WYM3"/>
<organism evidence="2 3">
    <name type="scientific">Rubus argutus</name>
    <name type="common">Southern blackberry</name>
    <dbReference type="NCBI Taxonomy" id="59490"/>
    <lineage>
        <taxon>Eukaryota</taxon>
        <taxon>Viridiplantae</taxon>
        <taxon>Streptophyta</taxon>
        <taxon>Embryophyta</taxon>
        <taxon>Tracheophyta</taxon>
        <taxon>Spermatophyta</taxon>
        <taxon>Magnoliopsida</taxon>
        <taxon>eudicotyledons</taxon>
        <taxon>Gunneridae</taxon>
        <taxon>Pentapetalae</taxon>
        <taxon>rosids</taxon>
        <taxon>fabids</taxon>
        <taxon>Rosales</taxon>
        <taxon>Rosaceae</taxon>
        <taxon>Rosoideae</taxon>
        <taxon>Rosoideae incertae sedis</taxon>
        <taxon>Rubus</taxon>
    </lineage>
</organism>
<evidence type="ECO:0000256" key="1">
    <source>
        <dbReference type="SAM" id="MobiDB-lite"/>
    </source>
</evidence>
<gene>
    <name evidence="2" type="ORF">M0R45_026851</name>
</gene>
<reference evidence="2 3" key="1">
    <citation type="journal article" date="2023" name="G3 (Bethesda)">
        <title>A chromosome-length genome assembly and annotation of blackberry (Rubus argutus, cv. 'Hillquist').</title>
        <authorList>
            <person name="Bruna T."/>
            <person name="Aryal R."/>
            <person name="Dudchenko O."/>
            <person name="Sargent D.J."/>
            <person name="Mead D."/>
            <person name="Buti M."/>
            <person name="Cavallini A."/>
            <person name="Hytonen T."/>
            <person name="Andres J."/>
            <person name="Pham M."/>
            <person name="Weisz D."/>
            <person name="Mascagni F."/>
            <person name="Usai G."/>
            <person name="Natali L."/>
            <person name="Bassil N."/>
            <person name="Fernandez G.E."/>
            <person name="Lomsadze A."/>
            <person name="Armour M."/>
            <person name="Olukolu B."/>
            <person name="Poorten T."/>
            <person name="Britton C."/>
            <person name="Davik J."/>
            <person name="Ashrafi H."/>
            <person name="Aiden E.L."/>
            <person name="Borodovsky M."/>
            <person name="Worthington M."/>
        </authorList>
    </citation>
    <scope>NUCLEOTIDE SEQUENCE [LARGE SCALE GENOMIC DNA]</scope>
    <source>
        <strain evidence="2">PI 553951</strain>
    </source>
</reference>
<comment type="caution">
    <text evidence="2">The sequence shown here is derived from an EMBL/GenBank/DDBJ whole genome shotgun (WGS) entry which is preliminary data.</text>
</comment>
<keyword evidence="3" id="KW-1185">Reference proteome</keyword>
<dbReference type="EMBL" id="JBEDUW010000005">
    <property type="protein sequence ID" value="KAK9929768.1"/>
    <property type="molecule type" value="Genomic_DNA"/>
</dbReference>
<proteinExistence type="predicted"/>
<protein>
    <submittedName>
        <fullName evidence="2">Uncharacterized protein</fullName>
    </submittedName>
</protein>
<accession>A0AAW1WYM3</accession>
<dbReference type="Proteomes" id="UP001457282">
    <property type="component" value="Unassembled WGS sequence"/>
</dbReference>
<feature type="region of interest" description="Disordered" evidence="1">
    <location>
        <begin position="1"/>
        <end position="28"/>
    </location>
</feature>
<evidence type="ECO:0000313" key="3">
    <source>
        <dbReference type="Proteomes" id="UP001457282"/>
    </source>
</evidence>